<dbReference type="PIRSF" id="PIRSF002741">
    <property type="entry name" value="MppA"/>
    <property type="match status" value="1"/>
</dbReference>
<evidence type="ECO:0000256" key="1">
    <source>
        <dbReference type="ARBA" id="ARBA00005695"/>
    </source>
</evidence>
<dbReference type="PANTHER" id="PTHR30290">
    <property type="entry name" value="PERIPLASMIC BINDING COMPONENT OF ABC TRANSPORTER"/>
    <property type="match status" value="1"/>
</dbReference>
<feature type="non-terminal residue" evidence="5">
    <location>
        <position position="1"/>
    </location>
</feature>
<sequence>TRLIFSGLLKYGKDRTLETDLAERYSYDEETLTYTFYLREGVVWQDGEMVTADDVVYTYNLLTQDETLDTDIKSNYENIASIEEDGPYTVRIRLKENCSFMPCYFTIGILPKNLLEGDNINTTAFNTAPVGTGQYRLASWNEDQIVLERNELYYGEKSSIKKIIYKMAENSEEKARLLESGQAQLASLDPRDASEFSNNQAYTLYPFETSEFYGISMDYSSPFWKENADSVYVLNYLIDKDSIIREVLNGEGTGAYSPLQTMDISSASPTEPSSEKFASEMEKLGWKKNSEGIYQRKGQIYSLTLQVSQGDEISAEIELQIQKQLEQAGIRLNIETVSALSWDGSCDGAISAFDVSCNPDSLYKCFVTGSSGNFMHYSNTSVDTWLRGARYEEDTDRQTALYQKFEAAYVKYGIQIPIVYPKRYYVISSQIRGFDTNLILCENSGGLLYNIENWSIGMKDMQETS</sequence>
<reference evidence="5" key="2">
    <citation type="submission" date="2021-04" db="EMBL/GenBank/DDBJ databases">
        <authorList>
            <person name="Gilroy R."/>
        </authorList>
    </citation>
    <scope>NUCLEOTIDE SEQUENCE</scope>
    <source>
        <strain evidence="5">CHK192-9172</strain>
    </source>
</reference>
<evidence type="ECO:0000313" key="5">
    <source>
        <dbReference type="EMBL" id="HIZ07186.1"/>
    </source>
</evidence>
<reference evidence="5" key="1">
    <citation type="journal article" date="2021" name="PeerJ">
        <title>Extensive microbial diversity within the chicken gut microbiome revealed by metagenomics and culture.</title>
        <authorList>
            <person name="Gilroy R."/>
            <person name="Ravi A."/>
            <person name="Getino M."/>
            <person name="Pursley I."/>
            <person name="Horton D.L."/>
            <person name="Alikhan N.F."/>
            <person name="Baker D."/>
            <person name="Gharbi K."/>
            <person name="Hall N."/>
            <person name="Watson M."/>
            <person name="Adriaenssens E.M."/>
            <person name="Foster-Nyarko E."/>
            <person name="Jarju S."/>
            <person name="Secka A."/>
            <person name="Antonio M."/>
            <person name="Oren A."/>
            <person name="Chaudhuri R.R."/>
            <person name="La Ragione R."/>
            <person name="Hildebrand F."/>
            <person name="Pallen M.J."/>
        </authorList>
    </citation>
    <scope>NUCLEOTIDE SEQUENCE</scope>
    <source>
        <strain evidence="5">CHK192-9172</strain>
    </source>
</reference>
<dbReference type="GO" id="GO:0015833">
    <property type="term" value="P:peptide transport"/>
    <property type="evidence" value="ECO:0007669"/>
    <property type="project" value="TreeGrafter"/>
</dbReference>
<dbReference type="GO" id="GO:0042597">
    <property type="term" value="C:periplasmic space"/>
    <property type="evidence" value="ECO:0007669"/>
    <property type="project" value="UniProtKB-ARBA"/>
</dbReference>
<dbReference type="InterPro" id="IPR000914">
    <property type="entry name" value="SBP_5_dom"/>
</dbReference>
<dbReference type="GO" id="GO:0043190">
    <property type="term" value="C:ATP-binding cassette (ABC) transporter complex"/>
    <property type="evidence" value="ECO:0007669"/>
    <property type="project" value="InterPro"/>
</dbReference>
<dbReference type="Pfam" id="PF00496">
    <property type="entry name" value="SBP_bac_5"/>
    <property type="match status" value="1"/>
</dbReference>
<evidence type="ECO:0000313" key="6">
    <source>
        <dbReference type="Proteomes" id="UP000824024"/>
    </source>
</evidence>
<dbReference type="PANTHER" id="PTHR30290:SF9">
    <property type="entry name" value="OLIGOPEPTIDE-BINDING PROTEIN APPA"/>
    <property type="match status" value="1"/>
</dbReference>
<evidence type="ECO:0000259" key="4">
    <source>
        <dbReference type="Pfam" id="PF00496"/>
    </source>
</evidence>
<comment type="similarity">
    <text evidence="1">Belongs to the bacterial solute-binding protein 5 family.</text>
</comment>
<dbReference type="AlphaFoldDB" id="A0A9D2D222"/>
<name>A0A9D2D222_9FIRM</name>
<dbReference type="SUPFAM" id="SSF53850">
    <property type="entry name" value="Periplasmic binding protein-like II"/>
    <property type="match status" value="1"/>
</dbReference>
<feature type="domain" description="Solute-binding protein family 5" evidence="4">
    <location>
        <begin position="17"/>
        <end position="344"/>
    </location>
</feature>
<dbReference type="Gene3D" id="3.10.105.10">
    <property type="entry name" value="Dipeptide-binding Protein, Domain 3"/>
    <property type="match status" value="1"/>
</dbReference>
<dbReference type="Gene3D" id="3.40.190.10">
    <property type="entry name" value="Periplasmic binding protein-like II"/>
    <property type="match status" value="1"/>
</dbReference>
<comment type="caution">
    <text evidence="5">The sequence shown here is derived from an EMBL/GenBank/DDBJ whole genome shotgun (WGS) entry which is preliminary data.</text>
</comment>
<dbReference type="GO" id="GO:1904680">
    <property type="term" value="F:peptide transmembrane transporter activity"/>
    <property type="evidence" value="ECO:0007669"/>
    <property type="project" value="TreeGrafter"/>
</dbReference>
<organism evidence="5 6">
    <name type="scientific">Candidatus Eubacterium avistercoris</name>
    <dbReference type="NCBI Taxonomy" id="2838567"/>
    <lineage>
        <taxon>Bacteria</taxon>
        <taxon>Bacillati</taxon>
        <taxon>Bacillota</taxon>
        <taxon>Clostridia</taxon>
        <taxon>Eubacteriales</taxon>
        <taxon>Eubacteriaceae</taxon>
        <taxon>Eubacterium</taxon>
    </lineage>
</organism>
<evidence type="ECO:0000256" key="3">
    <source>
        <dbReference type="ARBA" id="ARBA00022729"/>
    </source>
</evidence>
<dbReference type="Gene3D" id="3.90.76.10">
    <property type="entry name" value="Dipeptide-binding Protein, Domain 1"/>
    <property type="match status" value="1"/>
</dbReference>
<gene>
    <name evidence="5" type="ORF">IAA08_04530</name>
</gene>
<keyword evidence="2" id="KW-0813">Transport</keyword>
<keyword evidence="3" id="KW-0732">Signal</keyword>
<evidence type="ECO:0000256" key="2">
    <source>
        <dbReference type="ARBA" id="ARBA00022448"/>
    </source>
</evidence>
<accession>A0A9D2D222</accession>
<dbReference type="Proteomes" id="UP000824024">
    <property type="component" value="Unassembled WGS sequence"/>
</dbReference>
<dbReference type="EMBL" id="DXCH01000129">
    <property type="protein sequence ID" value="HIZ07186.1"/>
    <property type="molecule type" value="Genomic_DNA"/>
</dbReference>
<dbReference type="InterPro" id="IPR030678">
    <property type="entry name" value="Peptide/Ni-bd"/>
</dbReference>
<proteinExistence type="inferred from homology"/>
<dbReference type="InterPro" id="IPR039424">
    <property type="entry name" value="SBP_5"/>
</dbReference>
<protein>
    <submittedName>
        <fullName evidence="5">ABC transporter substrate-binding protein</fullName>
    </submittedName>
</protein>